<reference evidence="1 2" key="1">
    <citation type="submission" date="2011-02" db="EMBL/GenBank/DDBJ databases">
        <authorList>
            <person name="Weinstock G."/>
            <person name="Sodergren E."/>
            <person name="Clifton S."/>
            <person name="Fulton L."/>
            <person name="Fulton B."/>
            <person name="Courtney L."/>
            <person name="Fronick C."/>
            <person name="Harrison M."/>
            <person name="Strong C."/>
            <person name="Farmer C."/>
            <person name="Delahaunty K."/>
            <person name="Markovic C."/>
            <person name="Hall O."/>
            <person name="Minx P."/>
            <person name="Tomlinson C."/>
            <person name="Mitreva M."/>
            <person name="Hou S."/>
            <person name="Chen J."/>
            <person name="Wollam A."/>
            <person name="Pepin K.H."/>
            <person name="Johnson M."/>
            <person name="Bhonagiri V."/>
            <person name="Zhang X."/>
            <person name="Suruliraj S."/>
            <person name="Warren W."/>
            <person name="Chinwalla A."/>
            <person name="Mardis E.R."/>
            <person name="Wilson R.K."/>
        </authorList>
    </citation>
    <scope>NUCLEOTIDE SEQUENCE [LARGE SCALE GENOMIC DNA]</scope>
    <source>
        <strain evidence="1 2">YIT 12057</strain>
    </source>
</reference>
<dbReference type="STRING" id="763034.HMPREF9446_01584"/>
<proteinExistence type="predicted"/>
<organism evidence="1 2">
    <name type="scientific">Bacteroides fluxus YIT 12057</name>
    <dbReference type="NCBI Taxonomy" id="763034"/>
    <lineage>
        <taxon>Bacteria</taxon>
        <taxon>Pseudomonadati</taxon>
        <taxon>Bacteroidota</taxon>
        <taxon>Bacteroidia</taxon>
        <taxon>Bacteroidales</taxon>
        <taxon>Bacteroidaceae</taxon>
        <taxon>Bacteroides</taxon>
    </lineage>
</organism>
<gene>
    <name evidence="1" type="ORF">HMPREF9446_01584</name>
</gene>
<name>F3PS51_9BACE</name>
<dbReference type="AlphaFoldDB" id="F3PS51"/>
<dbReference type="EMBL" id="AFBN01000028">
    <property type="protein sequence ID" value="EGF57505.1"/>
    <property type="molecule type" value="Genomic_DNA"/>
</dbReference>
<dbReference type="HOGENOM" id="CLU_162638_0_1_10"/>
<evidence type="ECO:0000313" key="2">
    <source>
        <dbReference type="Proteomes" id="UP000003416"/>
    </source>
</evidence>
<keyword evidence="2" id="KW-1185">Reference proteome</keyword>
<dbReference type="eggNOG" id="COG4704">
    <property type="taxonomic scope" value="Bacteria"/>
</dbReference>
<comment type="caution">
    <text evidence="1">The sequence shown here is derived from an EMBL/GenBank/DDBJ whole genome shotgun (WGS) entry which is preliminary data.</text>
</comment>
<accession>F3PS51</accession>
<protein>
    <submittedName>
        <fullName evidence="1">Conserved domain protein</fullName>
    </submittedName>
</protein>
<evidence type="ECO:0000313" key="1">
    <source>
        <dbReference type="EMBL" id="EGF57505.1"/>
    </source>
</evidence>
<sequence>MLMKTIVYRSMAAVLLCVFALGVAAQGVLKVRVTNIPSAVGKLYAFHDENGNYQLDKEDGIPSEYCAMADVEVSADTKQVEVALKRVLKVRNK</sequence>
<dbReference type="Proteomes" id="UP000003416">
    <property type="component" value="Unassembled WGS sequence"/>
</dbReference>